<evidence type="ECO:0000256" key="1">
    <source>
        <dbReference type="SAM" id="MobiDB-lite"/>
    </source>
</evidence>
<dbReference type="EMBL" id="CP001037">
    <property type="protein sequence ID" value="ACC81130.1"/>
    <property type="molecule type" value="Genomic_DNA"/>
</dbReference>
<feature type="compositionally biased region" description="Basic and acidic residues" evidence="1">
    <location>
        <begin position="734"/>
        <end position="745"/>
    </location>
</feature>
<feature type="region of interest" description="Disordered" evidence="1">
    <location>
        <begin position="622"/>
        <end position="646"/>
    </location>
</feature>
<dbReference type="EnsemblBacteria" id="ACC81130">
    <property type="protein sequence ID" value="ACC81130"/>
    <property type="gene ID" value="Npun_F2576"/>
</dbReference>
<dbReference type="OrthoDB" id="501007at2"/>
<feature type="region of interest" description="Disordered" evidence="1">
    <location>
        <begin position="399"/>
        <end position="419"/>
    </location>
</feature>
<evidence type="ECO:0000313" key="3">
    <source>
        <dbReference type="Proteomes" id="UP000001191"/>
    </source>
</evidence>
<dbReference type="HOGENOM" id="CLU_320511_0_0_3"/>
<dbReference type="AlphaFoldDB" id="B2J9V3"/>
<sequence>MLTIDSPLATDTAARYTAAHLIEVAKQENNFAPLVTVDFGKAESIVVEYQETITLPESWESVRAITSNGQTYTPAIDPESPQAGEFVYNPYTNTVQVYGTVGRSLQIYGNTQTIKFFPPLLPPPYPQLFTNLPLEGAIQFTRQFEQQPSAQFELELRLSKAQIQSIFAPGTELDLYGLPLRINSLNIKELPRSIYPDGRCKISASLGSRWENYLDEPCFLRSDGGNSTSISEPFQDTECTAPTPSLTDPNFNTTIQQLLAKIGIAYTGPNLASVPIPQGTARDTVVNPLQLLSDRLLVANSFVRWSNASAVEVVPIGSGRVWNYQESDIKGEDGVDTSFEAIAKLSKRRLTAIPNLNPPPPDLVNFPSEVQLPPVPQLRGELPTALAFEYPNSELTGEFSEIRSDQQERTQGQKPRYTRKPRKIEERIDGDKNAHIPLEGVQSIQNMSLIFDIGGQTKTRSTTTTEDGATVKVVDEIWGFVCYAAQIYDDSRDRLNGNPNDYWVCLKRTTTDYTYDEDTGYLLSTATSGYNTVRFRQESADNPETLGMDSGDPELDLYKFIQIPVLGRTSYYLKLMPEYSSEGLFELVKVCNRDGTSTLQPLINPDYAPPYYVEYERTESVAFASRPNPDNEGRTGSEDDPLAPDLTAGEESKFEAFTQVTVATYQQKLIGFEGGYPTYERGEENTPQKFTKYIKQFKAQGPAIATALEEISIEEGTGELPTATRSPPQFTKEQPAEKPNKTEEEKQKYRYFLQTAGYTAAAPINGSESFPLAKTFEQALTAARCKLAIENWRNGFTETLQVGGNLGIREGDRFNYTCNGEFRQRIVLGAQTTLNILGAVDGVPKVTSVTSLTLGRWMLPELTYSKVPVPKEPKAPRFNITVTDVVSAELGSIIDWAKIRSRRNP</sequence>
<evidence type="ECO:0000313" key="2">
    <source>
        <dbReference type="EMBL" id="ACC81130.1"/>
    </source>
</evidence>
<accession>B2J9V3</accession>
<dbReference type="eggNOG" id="ENOG5033Y9B">
    <property type="taxonomic scope" value="Bacteria"/>
</dbReference>
<dbReference type="RefSeq" id="WP_012409124.1">
    <property type="nucleotide sequence ID" value="NC_010628.1"/>
</dbReference>
<proteinExistence type="predicted"/>
<keyword evidence="3" id="KW-1185">Reference proteome</keyword>
<reference evidence="3" key="1">
    <citation type="submission" date="2008-04" db="EMBL/GenBank/DDBJ databases">
        <title>Complete sequence of chromosome of Nostoc punctiforme ATCC 29133.</title>
        <authorList>
            <consortium name="US DOE Joint Genome Institute"/>
            <person name="Copeland A."/>
            <person name="Lucas S."/>
            <person name="Lapidus A."/>
            <person name="Glavina del Rio T."/>
            <person name="Dalin E."/>
            <person name="Tice H."/>
            <person name="Pitluck S."/>
            <person name="Chain P."/>
            <person name="Malfatti S."/>
            <person name="Shin M."/>
            <person name="Vergez L."/>
            <person name="Schmutz J."/>
            <person name="Larimer F."/>
            <person name="Land M."/>
            <person name="Hauser L."/>
            <person name="Kyrpides N."/>
            <person name="Kim E."/>
            <person name="Meeks J.C."/>
            <person name="Elhai J."/>
            <person name="Campbell E.L."/>
            <person name="Thiel T."/>
            <person name="Longmire J."/>
            <person name="Potts M."/>
            <person name="Atlas R."/>
        </authorList>
    </citation>
    <scope>NUCLEOTIDE SEQUENCE [LARGE SCALE GENOMIC DNA]</scope>
    <source>
        <strain evidence="3">ATCC 29133 / PCC 73102</strain>
    </source>
</reference>
<dbReference type="KEGG" id="npu:Npun_F2576"/>
<gene>
    <name evidence="2" type="ordered locus">Npun_F2576</name>
</gene>
<reference evidence="2 3" key="2">
    <citation type="journal article" date="2013" name="Plant Physiol.">
        <title>A Nostoc punctiforme Sugar Transporter Necessary to Establish a Cyanobacterium-Plant Symbiosis.</title>
        <authorList>
            <person name="Ekman M."/>
            <person name="Picossi S."/>
            <person name="Campbell E.L."/>
            <person name="Meeks J.C."/>
            <person name="Flores E."/>
        </authorList>
    </citation>
    <scope>NUCLEOTIDE SEQUENCE [LARGE SCALE GENOMIC DNA]</scope>
    <source>
        <strain evidence="3">ATCC 29133 / PCC 73102</strain>
    </source>
</reference>
<dbReference type="Proteomes" id="UP000001191">
    <property type="component" value="Chromosome"/>
</dbReference>
<feature type="compositionally biased region" description="Polar residues" evidence="1">
    <location>
        <begin position="723"/>
        <end position="732"/>
    </location>
</feature>
<feature type="region of interest" description="Disordered" evidence="1">
    <location>
        <begin position="714"/>
        <end position="745"/>
    </location>
</feature>
<name>B2J9V3_NOSP7</name>
<protein>
    <submittedName>
        <fullName evidence="2">Uncharacterized protein</fullName>
    </submittedName>
</protein>
<organism evidence="2 3">
    <name type="scientific">Nostoc punctiforme (strain ATCC 29133 / PCC 73102)</name>
    <dbReference type="NCBI Taxonomy" id="63737"/>
    <lineage>
        <taxon>Bacteria</taxon>
        <taxon>Bacillati</taxon>
        <taxon>Cyanobacteriota</taxon>
        <taxon>Cyanophyceae</taxon>
        <taxon>Nostocales</taxon>
        <taxon>Nostocaceae</taxon>
        <taxon>Nostoc</taxon>
    </lineage>
</organism>